<protein>
    <submittedName>
        <fullName evidence="1">DNA-directed RNA polymerase specialized sigma24 family protein</fullName>
    </submittedName>
</protein>
<keyword evidence="1" id="KW-0804">Transcription</keyword>
<dbReference type="RefSeq" id="WP_111393424.1">
    <property type="nucleotide sequence ID" value="NZ_QKTX01000009.1"/>
</dbReference>
<sequence length="183" mass="20950">MKHTLIEEGLNLQEELLSSDLNDLIDRLTLYATSRLKTRGLKDFQGREPIDFVSDLILKVLEGTRDFEKAKCSFREFMFGCLKSEISNFFTLNPPGKNLDLSGLDQSEIQNNNKELESQVIEMLKSSGADDDELILFDYWLEGTTKPAEIASDLGIDVKEVYVITKRLERRLQKIKSKAKEIL</sequence>
<dbReference type="OrthoDB" id="983074at2"/>
<evidence type="ECO:0000313" key="2">
    <source>
        <dbReference type="Proteomes" id="UP000248917"/>
    </source>
</evidence>
<reference evidence="1 2" key="1">
    <citation type="submission" date="2018-06" db="EMBL/GenBank/DDBJ databases">
        <title>Genomic Encyclopedia of Archaeal and Bacterial Type Strains, Phase II (KMG-II): from individual species to whole genera.</title>
        <authorList>
            <person name="Goeker M."/>
        </authorList>
    </citation>
    <scope>NUCLEOTIDE SEQUENCE [LARGE SCALE GENOMIC DNA]</scope>
    <source>
        <strain evidence="1 2">T4</strain>
    </source>
</reference>
<accession>A0A326RPM9</accession>
<comment type="caution">
    <text evidence="1">The sequence shown here is derived from an EMBL/GenBank/DDBJ whole genome shotgun (WGS) entry which is preliminary data.</text>
</comment>
<dbReference type="GO" id="GO:0000428">
    <property type="term" value="C:DNA-directed RNA polymerase complex"/>
    <property type="evidence" value="ECO:0007669"/>
    <property type="project" value="UniProtKB-KW"/>
</dbReference>
<organism evidence="1 2">
    <name type="scientific">Algoriphagus aquaeductus</name>
    <dbReference type="NCBI Taxonomy" id="475299"/>
    <lineage>
        <taxon>Bacteria</taxon>
        <taxon>Pseudomonadati</taxon>
        <taxon>Bacteroidota</taxon>
        <taxon>Cytophagia</taxon>
        <taxon>Cytophagales</taxon>
        <taxon>Cyclobacteriaceae</taxon>
        <taxon>Algoriphagus</taxon>
    </lineage>
</organism>
<proteinExistence type="predicted"/>
<keyword evidence="1" id="KW-0240">DNA-directed RNA polymerase</keyword>
<dbReference type="Proteomes" id="UP000248917">
    <property type="component" value="Unassembled WGS sequence"/>
</dbReference>
<keyword evidence="2" id="KW-1185">Reference proteome</keyword>
<dbReference type="AlphaFoldDB" id="A0A326RPM9"/>
<gene>
    <name evidence="1" type="ORF">CLV31_109148</name>
</gene>
<name>A0A326RPM9_9BACT</name>
<evidence type="ECO:0000313" key="1">
    <source>
        <dbReference type="EMBL" id="PZV82287.1"/>
    </source>
</evidence>
<dbReference type="EMBL" id="QKTX01000009">
    <property type="protein sequence ID" value="PZV82287.1"/>
    <property type="molecule type" value="Genomic_DNA"/>
</dbReference>